<organism evidence="1 2">
    <name type="scientific">Pseudoalteromonas denitrificans DSM 6059</name>
    <dbReference type="NCBI Taxonomy" id="1123010"/>
    <lineage>
        <taxon>Bacteria</taxon>
        <taxon>Pseudomonadati</taxon>
        <taxon>Pseudomonadota</taxon>
        <taxon>Gammaproteobacteria</taxon>
        <taxon>Alteromonadales</taxon>
        <taxon>Pseudoalteromonadaceae</taxon>
        <taxon>Pseudoalteromonas</taxon>
    </lineage>
</organism>
<dbReference type="InterPro" id="IPR049756">
    <property type="entry name" value="PlcA-like_dom"/>
</dbReference>
<protein>
    <submittedName>
        <fullName evidence="1">Uncharacterized protein</fullName>
    </submittedName>
</protein>
<gene>
    <name evidence="1" type="ORF">SAMN02745724_04433</name>
</gene>
<dbReference type="AlphaFoldDB" id="A0A1I1S333"/>
<reference evidence="1 2" key="1">
    <citation type="submission" date="2016-10" db="EMBL/GenBank/DDBJ databases">
        <authorList>
            <person name="de Groot N.N."/>
        </authorList>
    </citation>
    <scope>NUCLEOTIDE SEQUENCE [LARGE SCALE GENOMIC DNA]</scope>
    <source>
        <strain evidence="1 2">DSM 6059</strain>
    </source>
</reference>
<evidence type="ECO:0000313" key="2">
    <source>
        <dbReference type="Proteomes" id="UP000198862"/>
    </source>
</evidence>
<accession>A0A1I1S333</accession>
<dbReference type="Proteomes" id="UP000198862">
    <property type="component" value="Unassembled WGS sequence"/>
</dbReference>
<name>A0A1I1S333_9GAMM</name>
<evidence type="ECO:0000313" key="1">
    <source>
        <dbReference type="EMBL" id="SFD40899.1"/>
    </source>
</evidence>
<dbReference type="CDD" id="cd22893">
    <property type="entry name" value="PlcA-like"/>
    <property type="match status" value="1"/>
</dbReference>
<proteinExistence type="predicted"/>
<dbReference type="EMBL" id="FOLO01000055">
    <property type="protein sequence ID" value="SFD40899.1"/>
    <property type="molecule type" value="Genomic_DNA"/>
</dbReference>
<sequence>MCNVVIKNETGVWILNRSDVQKNGFIKMGEVLSKLTTSVLICLLAVSGSGYAFNADEHKLIVDRGADKVEAVGVNFPYGMSLGKNETDYIKQFKQAKMFAVGFDSNDFETDFKADNISQDTCLDDANYRQDIHNKNLRIPEPEEAPEKIFNIPSYVYPNISAFSMGELTALYGDYKMLPRCTTDSMPLLAVCFLSIGADEYLTLTSLEQNYNPSIKSDCLNEKVTQKDYLKHLASGIEAPHGYFGNLTSNSERSTDYQYTAWWGDEMMRLAMVNQNHFSKTGLAVYIGLHRSALEFAVKAKQNAQYWTLAMHYEAAALHSLTDLFAFGHNVVDRSGTSNKILDDTNMLNIQPVADLMEILHDTGIRHDGPSNGILDGLNRVTFMEGKVVPGYLDNSVTRSDQMGYLPQVIRPYLRVRSLGEKDNHDTFNLQGAWVKNYRGDLFRIYGDGKYNMEPVPGEPVDYIDDVSKSVISNAVTASIQSLINAHRYGLNAVTPGHVGAEQNFEAIAYLPYWVRYEKSHNYDGYYFQTASVIDAVLNRTGESHPANCIIPPFEGVTLENWDKDPSHYCAEYSGKPGALLNGVSLGEDYIYPQLIDGGEHH</sequence>
<keyword evidence="2" id="KW-1185">Reference proteome</keyword>